<reference evidence="2" key="1">
    <citation type="submission" date="2024-03" db="EMBL/GenBank/DDBJ databases">
        <authorList>
            <consortium name="ELIXIR-Norway"/>
            <consortium name="Elixir Norway"/>
        </authorList>
    </citation>
    <scope>NUCLEOTIDE SEQUENCE</scope>
</reference>
<keyword evidence="3" id="KW-1185">Reference proteome</keyword>
<sequence length="96" mass="10469">MKPQLQIFLSGGTYDTDVRYGNTIRSWPPLRVLRDRTCPGSPASDRGLLWRVTAAVAAAAIAAVESSLGSLRKREGLERRSGGEAVKTRRRRSVGS</sequence>
<dbReference type="EMBL" id="OZ023714">
    <property type="protein sequence ID" value="CAK9863481.1"/>
    <property type="molecule type" value="Genomic_DNA"/>
</dbReference>
<evidence type="ECO:0000256" key="1">
    <source>
        <dbReference type="SAM" id="MobiDB-lite"/>
    </source>
</evidence>
<accession>A0ABP1ALN7</accession>
<evidence type="ECO:0000313" key="2">
    <source>
        <dbReference type="EMBL" id="CAK9863481.1"/>
    </source>
</evidence>
<name>A0ABP1ALN7_9BRYO</name>
<organism evidence="2 3">
    <name type="scientific">Sphagnum jensenii</name>
    <dbReference type="NCBI Taxonomy" id="128206"/>
    <lineage>
        <taxon>Eukaryota</taxon>
        <taxon>Viridiplantae</taxon>
        <taxon>Streptophyta</taxon>
        <taxon>Embryophyta</taxon>
        <taxon>Bryophyta</taxon>
        <taxon>Sphagnophytina</taxon>
        <taxon>Sphagnopsida</taxon>
        <taxon>Sphagnales</taxon>
        <taxon>Sphagnaceae</taxon>
        <taxon>Sphagnum</taxon>
    </lineage>
</organism>
<protein>
    <submittedName>
        <fullName evidence="2">Uncharacterized protein</fullName>
    </submittedName>
</protein>
<proteinExistence type="predicted"/>
<gene>
    <name evidence="2" type="ORF">CSSPJE1EN2_LOCUS6476</name>
</gene>
<evidence type="ECO:0000313" key="3">
    <source>
        <dbReference type="Proteomes" id="UP001497522"/>
    </source>
</evidence>
<dbReference type="Proteomes" id="UP001497522">
    <property type="component" value="Chromosome 13"/>
</dbReference>
<feature type="region of interest" description="Disordered" evidence="1">
    <location>
        <begin position="75"/>
        <end position="96"/>
    </location>
</feature>